<proteinExistence type="inferred from homology"/>
<evidence type="ECO:0000313" key="4">
    <source>
        <dbReference type="Proteomes" id="UP000550707"/>
    </source>
</evidence>
<feature type="chain" id="PRO_5029633959" evidence="2">
    <location>
        <begin position="24"/>
        <end position="85"/>
    </location>
</feature>
<dbReference type="PANTHER" id="PTHR31449">
    <property type="entry name" value="UPF0598 PROTEIN C8ORF82"/>
    <property type="match status" value="1"/>
</dbReference>
<dbReference type="InterPro" id="IPR028108">
    <property type="entry name" value="DUF4505"/>
</dbReference>
<evidence type="ECO:0000256" key="1">
    <source>
        <dbReference type="ARBA" id="ARBA00006322"/>
    </source>
</evidence>
<accession>A0A7J8BA57</accession>
<keyword evidence="2" id="KW-0732">Signal</keyword>
<comment type="caution">
    <text evidence="3">The sequence shown here is derived from an EMBL/GenBank/DDBJ whole genome shotgun (WGS) entry which is preliminary data.</text>
</comment>
<comment type="similarity">
    <text evidence="1">Belongs to the UPF0598 family.</text>
</comment>
<dbReference type="EMBL" id="JACASF010000033">
    <property type="protein sequence ID" value="KAF6395733.1"/>
    <property type="molecule type" value="Genomic_DNA"/>
</dbReference>
<protein>
    <submittedName>
        <fullName evidence="3">Uncharacterized protein</fullName>
    </submittedName>
</protein>
<dbReference type="Proteomes" id="UP000550707">
    <property type="component" value="Unassembled WGS sequence"/>
</dbReference>
<evidence type="ECO:0000256" key="2">
    <source>
        <dbReference type="SAM" id="SignalP"/>
    </source>
</evidence>
<feature type="signal peptide" evidence="2">
    <location>
        <begin position="1"/>
        <end position="23"/>
    </location>
</feature>
<gene>
    <name evidence="3" type="ORF">HJG59_001943</name>
</gene>
<evidence type="ECO:0000313" key="3">
    <source>
        <dbReference type="EMBL" id="KAF6395733.1"/>
    </source>
</evidence>
<dbReference type="Pfam" id="PF14956">
    <property type="entry name" value="DUF4505"/>
    <property type="match status" value="1"/>
</dbReference>
<name>A0A7J8BA57_MOLMO</name>
<keyword evidence="4" id="KW-1185">Reference proteome</keyword>
<sequence>MLLVCGALRAWALPLAGSPGARACGGGGGVSYTQGQSPEPRTREYFYYVDHQGQLFLDDSKMKNFITCFKDGRPGGCDSHPEAYV</sequence>
<dbReference type="PANTHER" id="PTHR31449:SF3">
    <property type="entry name" value="UPF0598 PROTEIN C8ORF82"/>
    <property type="match status" value="1"/>
</dbReference>
<reference evidence="3 4" key="1">
    <citation type="journal article" date="2020" name="Nature">
        <title>Six reference-quality genomes reveal evolution of bat adaptations.</title>
        <authorList>
            <person name="Jebb D."/>
            <person name="Huang Z."/>
            <person name="Pippel M."/>
            <person name="Hughes G.M."/>
            <person name="Lavrichenko K."/>
            <person name="Devanna P."/>
            <person name="Winkler S."/>
            <person name="Jermiin L.S."/>
            <person name="Skirmuntt E.C."/>
            <person name="Katzourakis A."/>
            <person name="Burkitt-Gray L."/>
            <person name="Ray D.A."/>
            <person name="Sullivan K.A.M."/>
            <person name="Roscito J.G."/>
            <person name="Kirilenko B.M."/>
            <person name="Davalos L.M."/>
            <person name="Corthals A.P."/>
            <person name="Power M.L."/>
            <person name="Jones G."/>
            <person name="Ransome R.D."/>
            <person name="Dechmann D.K.N."/>
            <person name="Locatelli A.G."/>
            <person name="Puechmaille S.J."/>
            <person name="Fedrigo O."/>
            <person name="Jarvis E.D."/>
            <person name="Hiller M."/>
            <person name="Vernes S.C."/>
            <person name="Myers E.W."/>
            <person name="Teeling E.C."/>
        </authorList>
    </citation>
    <scope>NUCLEOTIDE SEQUENCE [LARGE SCALE GENOMIC DNA]</scope>
    <source>
        <strain evidence="3">MMolMol1</strain>
        <tissue evidence="3">Muscle</tissue>
    </source>
</reference>
<organism evidence="3 4">
    <name type="scientific">Molossus molossus</name>
    <name type="common">Pallas' mastiff bat</name>
    <name type="synonym">Vespertilio molossus</name>
    <dbReference type="NCBI Taxonomy" id="27622"/>
    <lineage>
        <taxon>Eukaryota</taxon>
        <taxon>Metazoa</taxon>
        <taxon>Chordata</taxon>
        <taxon>Craniata</taxon>
        <taxon>Vertebrata</taxon>
        <taxon>Euteleostomi</taxon>
        <taxon>Mammalia</taxon>
        <taxon>Eutheria</taxon>
        <taxon>Laurasiatheria</taxon>
        <taxon>Chiroptera</taxon>
        <taxon>Yangochiroptera</taxon>
        <taxon>Molossidae</taxon>
        <taxon>Molossus</taxon>
    </lineage>
</organism>
<dbReference type="AlphaFoldDB" id="A0A7J8BA57"/>